<keyword evidence="5 9" id="KW-0560">Oxidoreductase</keyword>
<dbReference type="EC" id="1.13.11.20" evidence="2 9"/>
<keyword evidence="6 8" id="KW-0408">Iron</keyword>
<dbReference type="Gene3D" id="2.60.120.10">
    <property type="entry name" value="Jelly Rolls"/>
    <property type="match status" value="1"/>
</dbReference>
<comment type="cofactor">
    <cofactor evidence="9">
        <name>Fe cation</name>
        <dbReference type="ChEBI" id="CHEBI:24875"/>
    </cofactor>
    <text evidence="9">Binds 1 Fe cation per subunit.</text>
</comment>
<sequence>MLLNQYTFSAERCTTPTSISHPPLACPTSPPPTNSLNRYQHKPVTLAPTVDHGCEINGTTIDCIPKDSKFYQLIMDLKQLLAGKGLSNEDIDVEKVKQLMADYDSNEIDWQHLALHDPSRNYSRNGIINLNGNANLLILVWSPGKSSAIHDHADAHCCVKMLAGELIEHLYDFPDHEGEELQCRQETSMKRNDVGYINDSIGLHKMSNPLQNRVSVSLHLYTPPYASMYGCSMYEASSGRKHHVDMSKYYSWQGQLVNEKESSTC</sequence>
<comment type="caution">
    <text evidence="11">The sequence shown here is derived from an EMBL/GenBank/DDBJ whole genome shotgun (WGS) entry which is preliminary data.</text>
</comment>
<evidence type="ECO:0000256" key="2">
    <source>
        <dbReference type="ARBA" id="ARBA00013133"/>
    </source>
</evidence>
<organism evidence="11 12">
    <name type="scientific">Candida albicans</name>
    <name type="common">Yeast</name>
    <dbReference type="NCBI Taxonomy" id="5476"/>
    <lineage>
        <taxon>Eukaryota</taxon>
        <taxon>Fungi</taxon>
        <taxon>Dikarya</taxon>
        <taxon>Ascomycota</taxon>
        <taxon>Saccharomycotina</taxon>
        <taxon>Pichiomycetes</taxon>
        <taxon>Debaryomycetaceae</taxon>
        <taxon>Candida/Lodderomyces clade</taxon>
        <taxon>Candida</taxon>
    </lineage>
</organism>
<feature type="binding site" evidence="8">
    <location>
        <position position="150"/>
    </location>
    <ligand>
        <name>Fe cation</name>
        <dbReference type="ChEBI" id="CHEBI:24875"/>
        <note>catalytic</note>
    </ligand>
</feature>
<protein>
    <recommendedName>
        <fullName evidence="2 9">Cysteine dioxygenase</fullName>
        <ecNumber evidence="2 9">1.13.11.20</ecNumber>
    </recommendedName>
</protein>
<keyword evidence="3 8" id="KW-0479">Metal-binding</keyword>
<keyword evidence="4 9" id="KW-0223">Dioxygenase</keyword>
<name>A0A8H6F2C8_CANAX</name>
<evidence type="ECO:0000313" key="11">
    <source>
        <dbReference type="EMBL" id="KAF6068760.1"/>
    </source>
</evidence>
<dbReference type="PANTHER" id="PTHR12918">
    <property type="entry name" value="CYSTEINE DIOXYGENASE"/>
    <property type="match status" value="1"/>
</dbReference>
<dbReference type="GO" id="GO:0019448">
    <property type="term" value="P:L-cysteine catabolic process"/>
    <property type="evidence" value="ECO:0007669"/>
    <property type="project" value="TreeGrafter"/>
</dbReference>
<dbReference type="CDD" id="cd10548">
    <property type="entry name" value="cupin_CDO"/>
    <property type="match status" value="1"/>
</dbReference>
<dbReference type="GO" id="GO:0017172">
    <property type="term" value="F:cysteine dioxygenase activity"/>
    <property type="evidence" value="ECO:0007669"/>
    <property type="project" value="UniProtKB-UniRule"/>
</dbReference>
<dbReference type="EMBL" id="JABWAD010000052">
    <property type="protein sequence ID" value="KAF6068760.1"/>
    <property type="molecule type" value="Genomic_DNA"/>
</dbReference>
<feature type="region of interest" description="Disordered" evidence="10">
    <location>
        <begin position="14"/>
        <end position="34"/>
    </location>
</feature>
<evidence type="ECO:0000313" key="12">
    <source>
        <dbReference type="Proteomes" id="UP000536275"/>
    </source>
</evidence>
<evidence type="ECO:0000256" key="4">
    <source>
        <dbReference type="ARBA" id="ARBA00022964"/>
    </source>
</evidence>
<comment type="similarity">
    <text evidence="1 9">Belongs to the cysteine dioxygenase family.</text>
</comment>
<evidence type="ECO:0000256" key="5">
    <source>
        <dbReference type="ARBA" id="ARBA00023002"/>
    </source>
</evidence>
<evidence type="ECO:0000256" key="7">
    <source>
        <dbReference type="PIRSR" id="PIRSR610300-50"/>
    </source>
</evidence>
<gene>
    <name evidence="11" type="primary">CDG1</name>
    <name evidence="11" type="ORF">FOB64_003947</name>
</gene>
<dbReference type="OMA" id="YTENQVT"/>
<evidence type="ECO:0000256" key="1">
    <source>
        <dbReference type="ARBA" id="ARBA00006622"/>
    </source>
</evidence>
<dbReference type="InterPro" id="IPR010300">
    <property type="entry name" value="CDO_1"/>
</dbReference>
<dbReference type="SMR" id="A0A8H6F2C8"/>
<dbReference type="InterPro" id="IPR011051">
    <property type="entry name" value="RmlC_Cupin_sf"/>
</dbReference>
<dbReference type="SUPFAM" id="SSF51182">
    <property type="entry name" value="RmlC-like cupins"/>
    <property type="match status" value="1"/>
</dbReference>
<dbReference type="AlphaFoldDB" id="A0A8H6F2C8"/>
<evidence type="ECO:0000256" key="9">
    <source>
        <dbReference type="RuleBase" id="RU366010"/>
    </source>
</evidence>
<dbReference type="FunFam" id="2.60.120.10:FF:000273">
    <property type="entry name" value="Cysteine dioxygenase"/>
    <property type="match status" value="1"/>
</dbReference>
<proteinExistence type="inferred from homology"/>
<evidence type="ECO:0000256" key="10">
    <source>
        <dbReference type="SAM" id="MobiDB-lite"/>
    </source>
</evidence>
<keyword evidence="7" id="KW-0883">Thioether bond</keyword>
<evidence type="ECO:0000256" key="6">
    <source>
        <dbReference type="ARBA" id="ARBA00023004"/>
    </source>
</evidence>
<accession>A0A8H6F2C8</accession>
<dbReference type="Proteomes" id="UP000536275">
    <property type="component" value="Unassembled WGS sequence"/>
</dbReference>
<feature type="binding site" evidence="8">
    <location>
        <position position="204"/>
    </location>
    <ligand>
        <name>Fe cation</name>
        <dbReference type="ChEBI" id="CHEBI:24875"/>
        <note>catalytic</note>
    </ligand>
</feature>
<feature type="binding site" evidence="8">
    <location>
        <position position="152"/>
    </location>
    <ligand>
        <name>Fe cation</name>
        <dbReference type="ChEBI" id="CHEBI:24875"/>
        <note>catalytic</note>
    </ligand>
</feature>
<dbReference type="Pfam" id="PF05995">
    <property type="entry name" value="CDO_I"/>
    <property type="match status" value="1"/>
</dbReference>
<evidence type="ECO:0000256" key="3">
    <source>
        <dbReference type="ARBA" id="ARBA00022723"/>
    </source>
</evidence>
<reference evidence="11 12" key="1">
    <citation type="submission" date="2020-03" db="EMBL/GenBank/DDBJ databases">
        <title>FDA dAtabase for Regulatory Grade micrObial Sequences (FDA-ARGOS): Supporting development and validation of Infectious Disease Dx tests.</title>
        <authorList>
            <person name="Campos J."/>
            <person name="Goldberg B."/>
            <person name="Tallon L."/>
            <person name="Sadzewicz L."/>
            <person name="Vavikolanu K."/>
            <person name="Mehta A."/>
            <person name="Aluvathingal J."/>
            <person name="Nadendla S."/>
            <person name="Nandy P."/>
            <person name="Geyer C."/>
            <person name="Yan Y."/>
            <person name="Sichtig H."/>
        </authorList>
    </citation>
    <scope>NUCLEOTIDE SEQUENCE [LARGE SCALE GENOMIC DNA]</scope>
    <source>
        <strain evidence="11 12">FDAARGOS_656</strain>
    </source>
</reference>
<dbReference type="GO" id="GO:0008198">
    <property type="term" value="F:ferrous iron binding"/>
    <property type="evidence" value="ECO:0007669"/>
    <property type="project" value="TreeGrafter"/>
</dbReference>
<comment type="catalytic activity">
    <reaction evidence="9">
        <text>L-cysteine + O2 = 3-sulfino-L-alanine + H(+)</text>
        <dbReference type="Rhea" id="RHEA:20441"/>
        <dbReference type="ChEBI" id="CHEBI:15378"/>
        <dbReference type="ChEBI" id="CHEBI:15379"/>
        <dbReference type="ChEBI" id="CHEBI:35235"/>
        <dbReference type="ChEBI" id="CHEBI:61085"/>
        <dbReference type="EC" id="1.13.11.20"/>
    </reaction>
</comment>
<evidence type="ECO:0000256" key="8">
    <source>
        <dbReference type="PIRSR" id="PIRSR610300-51"/>
    </source>
</evidence>
<dbReference type="InterPro" id="IPR014710">
    <property type="entry name" value="RmlC-like_jellyroll"/>
</dbReference>
<dbReference type="PANTHER" id="PTHR12918:SF1">
    <property type="entry name" value="CYSTEINE DIOXYGENASE TYPE 1"/>
    <property type="match status" value="1"/>
</dbReference>
<feature type="compositionally biased region" description="Pro residues" evidence="10">
    <location>
        <begin position="24"/>
        <end position="33"/>
    </location>
</feature>
<feature type="cross-link" description="3'-(S-cysteinyl)-tyrosine (Cys-Tyr)" evidence="7">
    <location>
        <begin position="157"/>
        <end position="221"/>
    </location>
</feature>